<dbReference type="PANTHER" id="PTHR30011:SF16">
    <property type="entry name" value="C2H2 FINGER DOMAIN TRANSCRIPTION FACTOR (EUROFUNG)-RELATED"/>
    <property type="match status" value="1"/>
</dbReference>
<keyword evidence="3" id="KW-0560">Oxidoreductase</keyword>
<reference evidence="8 9" key="1">
    <citation type="submission" date="2017-02" db="EMBL/GenBank/DDBJ databases">
        <title>The new phylogeny of genus Mycobacterium.</title>
        <authorList>
            <person name="Tortoli E."/>
            <person name="Trovato A."/>
            <person name="Cirillo D.M."/>
        </authorList>
    </citation>
    <scope>NUCLEOTIDE SEQUENCE [LARGE SCALE GENOMIC DNA]</scope>
    <source>
        <strain evidence="8 9">RW6</strain>
    </source>
</reference>
<accession>A0A1X0BAQ5</accession>
<dbReference type="Proteomes" id="UP000192448">
    <property type="component" value="Unassembled WGS sequence"/>
</dbReference>
<dbReference type="EMBL" id="MVHF01000002">
    <property type="protein sequence ID" value="ORA39289.1"/>
    <property type="molecule type" value="Genomic_DNA"/>
</dbReference>
<dbReference type="InterPro" id="IPR051260">
    <property type="entry name" value="Diverse_substr_monoxygenases"/>
</dbReference>
<keyword evidence="2 6" id="KW-0288">FMN</keyword>
<comment type="caution">
    <text evidence="8">The sequence shown here is derived from an EMBL/GenBank/DDBJ whole genome shotgun (WGS) entry which is preliminary data.</text>
</comment>
<dbReference type="InterPro" id="IPR036661">
    <property type="entry name" value="Luciferase-like_sf"/>
</dbReference>
<proteinExistence type="inferred from homology"/>
<dbReference type="AlphaFoldDB" id="A0A1X0BAQ5"/>
<feature type="binding site" evidence="6">
    <location>
        <position position="93"/>
    </location>
    <ligand>
        <name>FMN</name>
        <dbReference type="ChEBI" id="CHEBI:58210"/>
    </ligand>
</feature>
<evidence type="ECO:0000256" key="4">
    <source>
        <dbReference type="ARBA" id="ARBA00023033"/>
    </source>
</evidence>
<feature type="binding site" evidence="6">
    <location>
        <position position="56"/>
    </location>
    <ligand>
        <name>FMN</name>
        <dbReference type="ChEBI" id="CHEBI:58210"/>
    </ligand>
</feature>
<dbReference type="GO" id="GO:0004497">
    <property type="term" value="F:monooxygenase activity"/>
    <property type="evidence" value="ECO:0007669"/>
    <property type="project" value="UniProtKB-KW"/>
</dbReference>
<gene>
    <name evidence="8" type="ORF">BST13_03230</name>
</gene>
<feature type="domain" description="Luciferase-like" evidence="7">
    <location>
        <begin position="32"/>
        <end position="348"/>
    </location>
</feature>
<evidence type="ECO:0000259" key="7">
    <source>
        <dbReference type="Pfam" id="PF00296"/>
    </source>
</evidence>
<feature type="binding site" evidence="6">
    <location>
        <position position="182"/>
    </location>
    <ligand>
        <name>FMN</name>
        <dbReference type="ChEBI" id="CHEBI:58210"/>
    </ligand>
</feature>
<dbReference type="STRING" id="1927124.BST13_03230"/>
<evidence type="ECO:0000256" key="3">
    <source>
        <dbReference type="ARBA" id="ARBA00023002"/>
    </source>
</evidence>
<sequence length="409" mass="43923">MTAGLHLNVNILNAGVFGGSWRFPGTDALGSYTIEHYTSIAAKAEAAKLDAVFLADTPALEPTIRHRPGNNLEPSTVLARIAASTEQIGLIGTLSSSYNDPGELARRLGDLDHLSGGRFGWNVVTTAGPAAAANFGRAGEPDHALRYRRAEAFVSQVVASWDARTRLVSPQGRPVVVQAGGSSDGKRLAARVGEVIFSAEQDITVARAFRTELRDTAQQFGRNPEEVVVLPGLSTVLGSTEREARQRRELLDTLLPDAYAKARLGGQLGFPLDGLADDEPIPAELLRDPDEAGGSQTFYRVVRGIIDREQPTLRQLLTTLSGGGGHRIVVGTPEQVADDIERWYRHGAADGFNVMPDVLPSGFDDFVDHLVPELQRRGLFRTEYTGGTLRGHLGLRVPAVPRDSLAGTG</sequence>
<dbReference type="InterPro" id="IPR016215">
    <property type="entry name" value="NTA_MOA"/>
</dbReference>
<evidence type="ECO:0000256" key="1">
    <source>
        <dbReference type="ARBA" id="ARBA00022630"/>
    </source>
</evidence>
<organism evidence="8 9">
    <name type="scientific">Mycobacterium aquaticum</name>
    <dbReference type="NCBI Taxonomy" id="1927124"/>
    <lineage>
        <taxon>Bacteria</taxon>
        <taxon>Bacillati</taxon>
        <taxon>Actinomycetota</taxon>
        <taxon>Actinomycetes</taxon>
        <taxon>Mycobacteriales</taxon>
        <taxon>Mycobacteriaceae</taxon>
        <taxon>Mycobacterium</taxon>
    </lineage>
</organism>
<keyword evidence="1 6" id="KW-0285">Flavoprotein</keyword>
<dbReference type="Gene3D" id="3.20.20.30">
    <property type="entry name" value="Luciferase-like domain"/>
    <property type="match status" value="1"/>
</dbReference>
<evidence type="ECO:0000256" key="2">
    <source>
        <dbReference type="ARBA" id="ARBA00022643"/>
    </source>
</evidence>
<keyword evidence="4 8" id="KW-0503">Monooxygenase</keyword>
<dbReference type="CDD" id="cd01095">
    <property type="entry name" value="Nitrilotriacetate_monoxgenase"/>
    <property type="match status" value="1"/>
</dbReference>
<dbReference type="PANTHER" id="PTHR30011">
    <property type="entry name" value="ALKANESULFONATE MONOOXYGENASE-RELATED"/>
    <property type="match status" value="1"/>
</dbReference>
<keyword evidence="9" id="KW-1185">Reference proteome</keyword>
<feature type="binding site" evidence="6">
    <location>
        <position position="147"/>
    </location>
    <ligand>
        <name>FMN</name>
        <dbReference type="ChEBI" id="CHEBI:58210"/>
    </ligand>
</feature>
<name>A0A1X0BAQ5_9MYCO</name>
<evidence type="ECO:0000313" key="8">
    <source>
        <dbReference type="EMBL" id="ORA39289.1"/>
    </source>
</evidence>
<dbReference type="PIRSF" id="PIRSF000337">
    <property type="entry name" value="NTA_MOA"/>
    <property type="match status" value="1"/>
</dbReference>
<dbReference type="RefSeq" id="WP_083160544.1">
    <property type="nucleotide sequence ID" value="NZ_MVHF01000002.1"/>
</dbReference>
<comment type="similarity">
    <text evidence="5">Belongs to the NtaA/SnaA/DszA monooxygenase family.</text>
</comment>
<feature type="binding site" evidence="6">
    <location>
        <position position="143"/>
    </location>
    <ligand>
        <name>FMN</name>
        <dbReference type="ChEBI" id="CHEBI:58210"/>
    </ligand>
</feature>
<evidence type="ECO:0000313" key="9">
    <source>
        <dbReference type="Proteomes" id="UP000192448"/>
    </source>
</evidence>
<dbReference type="Pfam" id="PF00296">
    <property type="entry name" value="Bac_luciferase"/>
    <property type="match status" value="1"/>
</dbReference>
<evidence type="ECO:0000256" key="6">
    <source>
        <dbReference type="PIRSR" id="PIRSR000337-1"/>
    </source>
</evidence>
<dbReference type="OrthoDB" id="8320141at2"/>
<protein>
    <submittedName>
        <fullName evidence="8">Monooxygenase</fullName>
    </submittedName>
</protein>
<evidence type="ECO:0000256" key="5">
    <source>
        <dbReference type="ARBA" id="ARBA00033748"/>
    </source>
</evidence>
<dbReference type="SUPFAM" id="SSF51679">
    <property type="entry name" value="Bacterial luciferase-like"/>
    <property type="match status" value="1"/>
</dbReference>
<dbReference type="GO" id="GO:0016705">
    <property type="term" value="F:oxidoreductase activity, acting on paired donors, with incorporation or reduction of molecular oxygen"/>
    <property type="evidence" value="ECO:0007669"/>
    <property type="project" value="InterPro"/>
</dbReference>
<dbReference type="InterPro" id="IPR011251">
    <property type="entry name" value="Luciferase-like_dom"/>
</dbReference>